<proteinExistence type="predicted"/>
<evidence type="ECO:0008006" key="4">
    <source>
        <dbReference type="Google" id="ProtNLM"/>
    </source>
</evidence>
<dbReference type="Proteomes" id="UP001589670">
    <property type="component" value="Unassembled WGS sequence"/>
</dbReference>
<evidence type="ECO:0000313" key="3">
    <source>
        <dbReference type="Proteomes" id="UP001589670"/>
    </source>
</evidence>
<evidence type="ECO:0000256" key="1">
    <source>
        <dbReference type="SAM" id="SignalP"/>
    </source>
</evidence>
<accession>A0ABV5I4V4</accession>
<comment type="caution">
    <text evidence="2">The sequence shown here is derived from an EMBL/GenBank/DDBJ whole genome shotgun (WGS) entry which is preliminary data.</text>
</comment>
<feature type="signal peptide" evidence="1">
    <location>
        <begin position="1"/>
        <end position="22"/>
    </location>
</feature>
<keyword evidence="1" id="KW-0732">Signal</keyword>
<organism evidence="2 3">
    <name type="scientific">Roseovarius ramblicola</name>
    <dbReference type="NCBI Taxonomy" id="2022336"/>
    <lineage>
        <taxon>Bacteria</taxon>
        <taxon>Pseudomonadati</taxon>
        <taxon>Pseudomonadota</taxon>
        <taxon>Alphaproteobacteria</taxon>
        <taxon>Rhodobacterales</taxon>
        <taxon>Roseobacteraceae</taxon>
        <taxon>Roseovarius</taxon>
    </lineage>
</organism>
<protein>
    <recommendedName>
        <fullName evidence="4">Porin</fullName>
    </recommendedName>
</protein>
<feature type="chain" id="PRO_5045218500" description="Porin" evidence="1">
    <location>
        <begin position="23"/>
        <end position="176"/>
    </location>
</feature>
<keyword evidence="3" id="KW-1185">Reference proteome</keyword>
<name>A0ABV5I4V4_9RHOB</name>
<gene>
    <name evidence="2" type="ORF">ACFFU4_15250</name>
</gene>
<dbReference type="RefSeq" id="WP_377070674.1">
    <property type="nucleotide sequence ID" value="NZ_JBHMEC010000026.1"/>
</dbReference>
<evidence type="ECO:0000313" key="2">
    <source>
        <dbReference type="EMBL" id="MFB9151106.1"/>
    </source>
</evidence>
<reference evidence="2 3" key="1">
    <citation type="submission" date="2024-09" db="EMBL/GenBank/DDBJ databases">
        <authorList>
            <person name="Sun Q."/>
            <person name="Mori K."/>
        </authorList>
    </citation>
    <scope>NUCLEOTIDE SEQUENCE [LARGE SCALE GENOMIC DNA]</scope>
    <source>
        <strain evidence="2 3">CECT 9424</strain>
    </source>
</reference>
<sequence length="176" mass="18123">MKSPLATPVVLAALLFGTSALAGDAQMPPLLPQGNSEEDETAAYIGLNWTFGRVSTLEGVLGVLYRETDRGGDVTGARLSGHFDLLGRGAPPSLRLTGILGDEDIAAEAGLGIGLDGSPLGVKPYGVLGAIGNYYNFGGIIGFDGSFGGYAGAHSYGDFDDGPPDRRGMVYEMTPP</sequence>
<dbReference type="EMBL" id="JBHMEC010000026">
    <property type="protein sequence ID" value="MFB9151106.1"/>
    <property type="molecule type" value="Genomic_DNA"/>
</dbReference>